<dbReference type="GO" id="GO:0043565">
    <property type="term" value="F:sequence-specific DNA binding"/>
    <property type="evidence" value="ECO:0007669"/>
    <property type="project" value="TreeGrafter"/>
</dbReference>
<sequence length="314" mass="33482">MRRLPSLNGIRAFEAAARLGGFAAAAEELHVSPAAVSRLVRLLEERLGVPLFDRAPNRLLLTPAGAHFHPGLTQMLDRLSALTDEVRELAGAQVVTLGVGPTFAIRWLIPRLGGLQRALPGVELRITTGGETVPFSEAWSAGVRLGEGEWPGLEATPLFPADLLPVMSPALAARLTEPGELARQNLLRVAHGPEDWGLWSRAAGLPALRAHGPVFEYYGQALQAALDGLGVAMGIRPYVDDDLAAGRLVAPFPLAVPKGKGWYLVYRPSRLAEPGFLAFRDWLLGEAQGIVQPSTFAGSAHSGQRLRTTSPAGS</sequence>
<dbReference type="Pfam" id="PF00126">
    <property type="entry name" value="HTH_1"/>
    <property type="match status" value="1"/>
</dbReference>
<dbReference type="GO" id="GO:0006351">
    <property type="term" value="P:DNA-templated transcription"/>
    <property type="evidence" value="ECO:0007669"/>
    <property type="project" value="TreeGrafter"/>
</dbReference>
<dbReference type="InterPro" id="IPR058163">
    <property type="entry name" value="LysR-type_TF_proteobact-type"/>
</dbReference>
<keyword evidence="2" id="KW-0805">Transcription regulation</keyword>
<dbReference type="SUPFAM" id="SSF53850">
    <property type="entry name" value="Periplasmic binding protein-like II"/>
    <property type="match status" value="1"/>
</dbReference>
<dbReference type="CDD" id="cd08432">
    <property type="entry name" value="PBP2_GcdR_TrpI_HvrB_AmpR_like"/>
    <property type="match status" value="1"/>
</dbReference>
<dbReference type="AlphaFoldDB" id="A0A437MHN1"/>
<reference evidence="6 7" key="1">
    <citation type="submission" date="2019-01" db="EMBL/GenBank/DDBJ databases">
        <authorList>
            <person name="Chen W.-M."/>
        </authorList>
    </citation>
    <scope>NUCLEOTIDE SEQUENCE [LARGE SCALE GENOMIC DNA]</scope>
    <source>
        <strain evidence="6 7">CCP-6</strain>
    </source>
</reference>
<dbReference type="PANTHER" id="PTHR30537:SF74">
    <property type="entry name" value="HTH-TYPE TRANSCRIPTIONAL REGULATOR TRPI"/>
    <property type="match status" value="1"/>
</dbReference>
<keyword evidence="7" id="KW-1185">Reference proteome</keyword>
<comment type="caution">
    <text evidence="6">The sequence shown here is derived from an EMBL/GenBank/DDBJ whole genome shotgun (WGS) entry which is preliminary data.</text>
</comment>
<dbReference type="PANTHER" id="PTHR30537">
    <property type="entry name" value="HTH-TYPE TRANSCRIPTIONAL REGULATOR"/>
    <property type="match status" value="1"/>
</dbReference>
<dbReference type="PROSITE" id="PS50931">
    <property type="entry name" value="HTH_LYSR"/>
    <property type="match status" value="1"/>
</dbReference>
<dbReference type="Pfam" id="PF03466">
    <property type="entry name" value="LysR_substrate"/>
    <property type="match status" value="1"/>
</dbReference>
<dbReference type="InterPro" id="IPR036388">
    <property type="entry name" value="WH-like_DNA-bd_sf"/>
</dbReference>
<dbReference type="OrthoDB" id="9794694at2"/>
<dbReference type="SUPFAM" id="SSF46785">
    <property type="entry name" value="Winged helix' DNA-binding domain"/>
    <property type="match status" value="1"/>
</dbReference>
<evidence type="ECO:0000313" key="6">
    <source>
        <dbReference type="EMBL" id="RVT97142.1"/>
    </source>
</evidence>
<dbReference type="PRINTS" id="PR00039">
    <property type="entry name" value="HTHLYSR"/>
</dbReference>
<dbReference type="InterPro" id="IPR005119">
    <property type="entry name" value="LysR_subst-bd"/>
</dbReference>
<evidence type="ECO:0000256" key="1">
    <source>
        <dbReference type="ARBA" id="ARBA00009437"/>
    </source>
</evidence>
<accession>A0A437MHN1</accession>
<evidence type="ECO:0000259" key="5">
    <source>
        <dbReference type="PROSITE" id="PS50931"/>
    </source>
</evidence>
<dbReference type="FunFam" id="1.10.10.10:FF:000001">
    <property type="entry name" value="LysR family transcriptional regulator"/>
    <property type="match status" value="1"/>
</dbReference>
<gene>
    <name evidence="6" type="ORF">EOD42_10875</name>
</gene>
<dbReference type="GO" id="GO:0003700">
    <property type="term" value="F:DNA-binding transcription factor activity"/>
    <property type="evidence" value="ECO:0007669"/>
    <property type="project" value="InterPro"/>
</dbReference>
<dbReference type="FunFam" id="3.40.190.10:FF:000017">
    <property type="entry name" value="Glycine cleavage system transcriptional activator"/>
    <property type="match status" value="1"/>
</dbReference>
<evidence type="ECO:0000313" key="7">
    <source>
        <dbReference type="Proteomes" id="UP000282957"/>
    </source>
</evidence>
<evidence type="ECO:0000256" key="2">
    <source>
        <dbReference type="ARBA" id="ARBA00023015"/>
    </source>
</evidence>
<comment type="similarity">
    <text evidence="1">Belongs to the LysR transcriptional regulatory family.</text>
</comment>
<organism evidence="6 7">
    <name type="scientific">Rhodovarius crocodyli</name>
    <dbReference type="NCBI Taxonomy" id="1979269"/>
    <lineage>
        <taxon>Bacteria</taxon>
        <taxon>Pseudomonadati</taxon>
        <taxon>Pseudomonadota</taxon>
        <taxon>Alphaproteobacteria</taxon>
        <taxon>Acetobacterales</taxon>
        <taxon>Roseomonadaceae</taxon>
        <taxon>Rhodovarius</taxon>
    </lineage>
</organism>
<protein>
    <submittedName>
        <fullName evidence="6">LysR family transcriptional regulator</fullName>
    </submittedName>
</protein>
<evidence type="ECO:0000256" key="4">
    <source>
        <dbReference type="ARBA" id="ARBA00023163"/>
    </source>
</evidence>
<feature type="domain" description="HTH lysR-type" evidence="5">
    <location>
        <begin position="5"/>
        <end position="62"/>
    </location>
</feature>
<name>A0A437MHN1_9PROT</name>
<proteinExistence type="inferred from homology"/>
<dbReference type="Gene3D" id="3.40.190.10">
    <property type="entry name" value="Periplasmic binding protein-like II"/>
    <property type="match status" value="2"/>
</dbReference>
<keyword evidence="3" id="KW-0238">DNA-binding</keyword>
<dbReference type="Gene3D" id="1.10.10.10">
    <property type="entry name" value="Winged helix-like DNA-binding domain superfamily/Winged helix DNA-binding domain"/>
    <property type="match status" value="1"/>
</dbReference>
<dbReference type="Proteomes" id="UP000282957">
    <property type="component" value="Unassembled WGS sequence"/>
</dbReference>
<evidence type="ECO:0000256" key="3">
    <source>
        <dbReference type="ARBA" id="ARBA00023125"/>
    </source>
</evidence>
<keyword evidence="4" id="KW-0804">Transcription</keyword>
<dbReference type="EMBL" id="SACL01000003">
    <property type="protein sequence ID" value="RVT97142.1"/>
    <property type="molecule type" value="Genomic_DNA"/>
</dbReference>
<dbReference type="InterPro" id="IPR036390">
    <property type="entry name" value="WH_DNA-bd_sf"/>
</dbReference>
<dbReference type="InterPro" id="IPR000847">
    <property type="entry name" value="LysR_HTH_N"/>
</dbReference>